<proteinExistence type="predicted"/>
<name>A0A837HV96_9BACT</name>
<evidence type="ECO:0000313" key="2">
    <source>
        <dbReference type="Proteomes" id="UP000034656"/>
    </source>
</evidence>
<comment type="caution">
    <text evidence="1">The sequence shown here is derived from an EMBL/GenBank/DDBJ whole genome shotgun (WGS) entry which is preliminary data.</text>
</comment>
<dbReference type="AlphaFoldDB" id="A0A837HV96"/>
<gene>
    <name evidence="1" type="ORF">UT51_C0001G0088</name>
</gene>
<organism evidence="1 2">
    <name type="scientific">Candidatus Nomurabacteria bacterium GW2011_GWC2_39_41</name>
    <dbReference type="NCBI Taxonomy" id="1618754"/>
    <lineage>
        <taxon>Bacteria</taxon>
        <taxon>Candidatus Nomuraibacteriota</taxon>
    </lineage>
</organism>
<reference evidence="1 2" key="1">
    <citation type="journal article" date="2015" name="Nature">
        <title>rRNA introns, odd ribosomes, and small enigmatic genomes across a large radiation of phyla.</title>
        <authorList>
            <person name="Brown C.T."/>
            <person name="Hug L.A."/>
            <person name="Thomas B.C."/>
            <person name="Sharon I."/>
            <person name="Castelle C.J."/>
            <person name="Singh A."/>
            <person name="Wilkins M.J."/>
            <person name="Williams K.H."/>
            <person name="Banfield J.F."/>
        </authorList>
    </citation>
    <scope>NUCLEOTIDE SEQUENCE [LARGE SCALE GENOMIC DNA]</scope>
</reference>
<accession>A0A837HV96</accession>
<sequence length="114" mass="12468">MEKNIKPGQSAIIVGLVQIALRSAGWMTSNNDPISFKYEGSVVDTVENFQKWVDAQKTVEGLIPDKDLGVKTITGLELHIVHAGLENLPDSVWEIIPETSSVILEGKTTKIPVE</sequence>
<dbReference type="Proteomes" id="UP000034656">
    <property type="component" value="Unassembled WGS sequence"/>
</dbReference>
<dbReference type="EMBL" id="LBXB01000001">
    <property type="protein sequence ID" value="KKR20950.1"/>
    <property type="molecule type" value="Genomic_DNA"/>
</dbReference>
<protein>
    <submittedName>
        <fullName evidence="1">Uncharacterized protein</fullName>
    </submittedName>
</protein>
<evidence type="ECO:0000313" key="1">
    <source>
        <dbReference type="EMBL" id="KKR20950.1"/>
    </source>
</evidence>